<accession>A0AAE9YUJ1</accession>
<dbReference type="InterPro" id="IPR013424">
    <property type="entry name" value="Ice-binding_C"/>
</dbReference>
<reference evidence="2 3" key="2">
    <citation type="journal article" date="2022" name="Mar. Drugs">
        <title>Bioassay-Guided Fractionation Leads to the Detection of Cholic Acid Generated by the Rare Thalassomonas sp.</title>
        <authorList>
            <person name="Pheiffer F."/>
            <person name="Schneider Y.K."/>
            <person name="Hansen E.H."/>
            <person name="Andersen J.H."/>
            <person name="Isaksson J."/>
            <person name="Busche T."/>
            <person name="R C."/>
            <person name="Kalinowski J."/>
            <person name="Zyl L.V."/>
            <person name="Trindade M."/>
        </authorList>
    </citation>
    <scope>NUCLEOTIDE SEQUENCE [LARGE SCALE GENOMIC DNA]</scope>
    <source>
        <strain evidence="2 3">A5K-106</strain>
    </source>
</reference>
<dbReference type="NCBIfam" id="TIGR02595">
    <property type="entry name" value="PEP_CTERM"/>
    <property type="match status" value="1"/>
</dbReference>
<gene>
    <name evidence="2" type="ORF">SG35_003525</name>
</gene>
<dbReference type="AlphaFoldDB" id="A0AAE9YUJ1"/>
<evidence type="ECO:0000313" key="2">
    <source>
        <dbReference type="EMBL" id="WDD99752.1"/>
    </source>
</evidence>
<protein>
    <submittedName>
        <fullName evidence="2">PEP-CTERM sorting domain-containing protein</fullName>
    </submittedName>
</protein>
<dbReference type="SUPFAM" id="SSF49384">
    <property type="entry name" value="Carbohydrate-binding domain"/>
    <property type="match status" value="1"/>
</dbReference>
<feature type="signal peptide" evidence="1">
    <location>
        <begin position="1"/>
        <end position="29"/>
    </location>
</feature>
<dbReference type="GO" id="GO:0030246">
    <property type="term" value="F:carbohydrate binding"/>
    <property type="evidence" value="ECO:0007669"/>
    <property type="project" value="InterPro"/>
</dbReference>
<reference evidence="2 3" key="1">
    <citation type="journal article" date="2015" name="Genome Announc.">
        <title>Draft Genome Sequences of Marine Isolates of Thalassomonas viridans and Thalassomonas actiniarum.</title>
        <authorList>
            <person name="Olonade I."/>
            <person name="van Zyl L.J."/>
            <person name="Trindade M."/>
        </authorList>
    </citation>
    <scope>NUCLEOTIDE SEQUENCE [LARGE SCALE GENOMIC DNA]</scope>
    <source>
        <strain evidence="2 3">A5K-106</strain>
    </source>
</reference>
<organism evidence="2 3">
    <name type="scientific">Thalassomonas actiniarum</name>
    <dbReference type="NCBI Taxonomy" id="485447"/>
    <lineage>
        <taxon>Bacteria</taxon>
        <taxon>Pseudomonadati</taxon>
        <taxon>Pseudomonadota</taxon>
        <taxon>Gammaproteobacteria</taxon>
        <taxon>Alteromonadales</taxon>
        <taxon>Colwelliaceae</taxon>
        <taxon>Thalassomonas</taxon>
    </lineage>
</organism>
<proteinExistence type="predicted"/>
<dbReference type="EMBL" id="CP059735">
    <property type="protein sequence ID" value="WDD99752.1"/>
    <property type="molecule type" value="Genomic_DNA"/>
</dbReference>
<name>A0AAE9YUJ1_9GAMM</name>
<keyword evidence="1" id="KW-0732">Signal</keyword>
<evidence type="ECO:0000313" key="3">
    <source>
        <dbReference type="Proteomes" id="UP000032568"/>
    </source>
</evidence>
<dbReference type="InterPro" id="IPR008965">
    <property type="entry name" value="CBM2/CBM3_carb-bd_dom_sf"/>
</dbReference>
<dbReference type="RefSeq" id="WP_044834147.1">
    <property type="nucleotide sequence ID" value="NZ_CP059735.1"/>
</dbReference>
<dbReference type="Proteomes" id="UP000032568">
    <property type="component" value="Chromosome"/>
</dbReference>
<feature type="chain" id="PRO_5041970591" evidence="1">
    <location>
        <begin position="30"/>
        <end position="194"/>
    </location>
</feature>
<keyword evidence="3" id="KW-1185">Reference proteome</keyword>
<sequence>MNNFKTPNKFFAAIFLMLSFALSSFSASATLMVSFDLDSNDLNLGDAFSVSLMASTDEDINNEVISAWGLDLNFDSSILSLDSLLVGPSFMPTNTDGDGLGGLVPFGQDAVSGGDILLATLNFTAIGLGSTDLFTSSTLGDFNEGFYNSFFLPVGHSNATTAISVTGGSEVPEPSAFLLMLLATVALISLRKKA</sequence>
<evidence type="ECO:0000256" key="1">
    <source>
        <dbReference type="SAM" id="SignalP"/>
    </source>
</evidence>
<dbReference type="KEGG" id="tact:SG35_003525"/>